<comment type="caution">
    <text evidence="9">The sequence shown here is derived from an EMBL/GenBank/DDBJ whole genome shotgun (WGS) entry which is preliminary data.</text>
</comment>
<dbReference type="InterPro" id="IPR014726">
    <property type="entry name" value="Ribosomal_uL2_dom3"/>
</dbReference>
<evidence type="ECO:0000313" key="10">
    <source>
        <dbReference type="Proteomes" id="UP000183120"/>
    </source>
</evidence>
<feature type="domain" description="Large ribosomal subunit protein uL2 C-terminal" evidence="7">
    <location>
        <begin position="104"/>
        <end position="233"/>
    </location>
</feature>
<dbReference type="SUPFAM" id="SSF50104">
    <property type="entry name" value="Translation proteins SH3-like domain"/>
    <property type="match status" value="1"/>
</dbReference>
<reference evidence="9 10" key="1">
    <citation type="journal article" date="2016" name="Environ. Microbiol.">
        <title>Genomic resolution of a cold subsurface aquifer community provides metabolic insights for novel microbes adapted to high CO concentrations.</title>
        <authorList>
            <person name="Probst A.J."/>
            <person name="Castelle C.J."/>
            <person name="Singh A."/>
            <person name="Brown C.T."/>
            <person name="Anantharaman K."/>
            <person name="Sharon I."/>
            <person name="Hug L.A."/>
            <person name="Burstein D."/>
            <person name="Emerson J.B."/>
            <person name="Thomas B.C."/>
            <person name="Banfield J.F."/>
        </authorList>
    </citation>
    <scope>NUCLEOTIDE SEQUENCE [LARGE SCALE GENOMIC DNA]</scope>
    <source>
        <strain evidence="9">CG1_02_37_22</strain>
    </source>
</reference>
<feature type="domain" description="Large ribosomal subunit protein uL2 RNA-binding" evidence="8">
    <location>
        <begin position="22"/>
        <end position="98"/>
    </location>
</feature>
<dbReference type="InterPro" id="IPR022669">
    <property type="entry name" value="Ribosomal_uL2_C"/>
</dbReference>
<comment type="similarity">
    <text evidence="1">Belongs to the universal ribosomal protein uL2 family.</text>
</comment>
<dbReference type="SMART" id="SM01383">
    <property type="entry name" value="Ribosomal_L2"/>
    <property type="match status" value="1"/>
</dbReference>
<evidence type="ECO:0000313" key="9">
    <source>
        <dbReference type="EMBL" id="OIO14310.1"/>
    </source>
</evidence>
<keyword evidence="2 9" id="KW-0689">Ribosomal protein</keyword>
<dbReference type="PANTHER" id="PTHR13691">
    <property type="entry name" value="RIBOSOMAL PROTEIN L2"/>
    <property type="match status" value="1"/>
</dbReference>
<dbReference type="InterPro" id="IPR002171">
    <property type="entry name" value="Ribosomal_uL2"/>
</dbReference>
<dbReference type="SUPFAM" id="SSF50249">
    <property type="entry name" value="Nucleic acid-binding proteins"/>
    <property type="match status" value="1"/>
</dbReference>
<dbReference type="PANTHER" id="PTHR13691:SF5">
    <property type="entry name" value="LARGE RIBOSOMAL SUBUNIT PROTEIN UL2M"/>
    <property type="match status" value="1"/>
</dbReference>
<evidence type="ECO:0000256" key="5">
    <source>
        <dbReference type="ARBA" id="ARBA00035459"/>
    </source>
</evidence>
<dbReference type="InterPro" id="IPR008991">
    <property type="entry name" value="Translation_prot_SH3-like_sf"/>
</dbReference>
<evidence type="ECO:0000256" key="6">
    <source>
        <dbReference type="SAM" id="MobiDB-lite"/>
    </source>
</evidence>
<dbReference type="FunFam" id="4.10.950.10:FF:000001">
    <property type="entry name" value="50S ribosomal protein L2"/>
    <property type="match status" value="1"/>
</dbReference>
<dbReference type="GO" id="GO:0015934">
    <property type="term" value="C:large ribosomal subunit"/>
    <property type="evidence" value="ECO:0007669"/>
    <property type="project" value="InterPro"/>
</dbReference>
<dbReference type="SMART" id="SM01382">
    <property type="entry name" value="Ribosomal_L2_C"/>
    <property type="match status" value="1"/>
</dbReference>
<keyword evidence="3" id="KW-0687">Ribonucleoprotein</keyword>
<dbReference type="Gene3D" id="2.30.30.30">
    <property type="match status" value="1"/>
</dbReference>
<accession>A0A1J4TV27</accession>
<dbReference type="Gene3D" id="2.40.50.140">
    <property type="entry name" value="Nucleic acid-binding proteins"/>
    <property type="match status" value="1"/>
</dbReference>
<dbReference type="GO" id="GO:0016740">
    <property type="term" value="F:transferase activity"/>
    <property type="evidence" value="ECO:0007669"/>
    <property type="project" value="InterPro"/>
</dbReference>
<proteinExistence type="inferred from homology"/>
<feature type="region of interest" description="Disordered" evidence="6">
    <location>
        <begin position="183"/>
        <end position="255"/>
    </location>
</feature>
<dbReference type="AlphaFoldDB" id="A0A1J4TV27"/>
<dbReference type="GO" id="GO:0003723">
    <property type="term" value="F:RNA binding"/>
    <property type="evidence" value="ECO:0007669"/>
    <property type="project" value="InterPro"/>
</dbReference>
<dbReference type="Proteomes" id="UP000183120">
    <property type="component" value="Unassembled WGS sequence"/>
</dbReference>
<gene>
    <name evidence="9" type="ORF">AUJ73_02440</name>
</gene>
<dbReference type="InterPro" id="IPR022666">
    <property type="entry name" value="Ribosomal_uL2_RNA-bd_dom"/>
</dbReference>
<protein>
    <recommendedName>
        <fullName evidence="4">Large ribosomal subunit protein uL2</fullName>
    </recommendedName>
    <alternativeName>
        <fullName evidence="5">50S ribosomal protein L2</fullName>
    </alternativeName>
</protein>
<dbReference type="GO" id="GO:0003735">
    <property type="term" value="F:structural constituent of ribosome"/>
    <property type="evidence" value="ECO:0007669"/>
    <property type="project" value="InterPro"/>
</dbReference>
<evidence type="ECO:0000256" key="2">
    <source>
        <dbReference type="ARBA" id="ARBA00022980"/>
    </source>
</evidence>
<sequence length="255" mass="28175">MRDITKTKPEKHLIGILPSKAGRSNTGSITARHRGGREKRFYRSIDFKRNKLNIAGEILAFEYDPNRNVQIALVMYKDGEKRYILAPLGLSVGDKIMSGIEVEVKIGNSMPLKNVPVGTPIHNIELHPGKGGQLVRSAGGMAVILAKEGGFAQIKFPSSEVRMIREICFATIGQLANKEWKDTPLGKAGKSRHRGIRPKVRGTAQHPNSHPHGGGEGRSGVGLKQPKTPWGKPARGLITRNRHKYSNRYIIKKRS</sequence>
<dbReference type="STRING" id="1805209.AUJ73_02440"/>
<evidence type="ECO:0000256" key="4">
    <source>
        <dbReference type="ARBA" id="ARBA00035242"/>
    </source>
</evidence>
<dbReference type="EMBL" id="MNUY01000039">
    <property type="protein sequence ID" value="OIO14310.1"/>
    <property type="molecule type" value="Genomic_DNA"/>
</dbReference>
<dbReference type="FunFam" id="2.30.30.30:FF:000001">
    <property type="entry name" value="50S ribosomal protein L2"/>
    <property type="match status" value="1"/>
</dbReference>
<dbReference type="InterPro" id="IPR005880">
    <property type="entry name" value="Ribosomal_uL2_bac/org-type"/>
</dbReference>
<dbReference type="InterPro" id="IPR014722">
    <property type="entry name" value="Rib_uL2_dom2"/>
</dbReference>
<evidence type="ECO:0000259" key="8">
    <source>
        <dbReference type="SMART" id="SM01383"/>
    </source>
</evidence>
<dbReference type="PIRSF" id="PIRSF002158">
    <property type="entry name" value="Ribosomal_L2"/>
    <property type="match status" value="1"/>
</dbReference>
<dbReference type="NCBIfam" id="TIGR01171">
    <property type="entry name" value="rplB_bact"/>
    <property type="match status" value="1"/>
</dbReference>
<dbReference type="Pfam" id="PF00181">
    <property type="entry name" value="Ribosomal_L2_N"/>
    <property type="match status" value="1"/>
</dbReference>
<evidence type="ECO:0000259" key="7">
    <source>
        <dbReference type="SMART" id="SM01382"/>
    </source>
</evidence>
<name>A0A1J4TV27_9BACT</name>
<dbReference type="InterPro" id="IPR012340">
    <property type="entry name" value="NA-bd_OB-fold"/>
</dbReference>
<feature type="compositionally biased region" description="Basic residues" evidence="6">
    <location>
        <begin position="189"/>
        <end position="200"/>
    </location>
</feature>
<evidence type="ECO:0000256" key="1">
    <source>
        <dbReference type="ARBA" id="ARBA00005636"/>
    </source>
</evidence>
<dbReference type="GO" id="GO:0002181">
    <property type="term" value="P:cytoplasmic translation"/>
    <property type="evidence" value="ECO:0007669"/>
    <property type="project" value="TreeGrafter"/>
</dbReference>
<feature type="compositionally biased region" description="Basic residues" evidence="6">
    <location>
        <begin position="240"/>
        <end position="255"/>
    </location>
</feature>
<organism evidence="9 10">
    <name type="scientific">Candidatus Gottesmanbacteria bacterium CG1_02_37_22</name>
    <dbReference type="NCBI Taxonomy" id="1805209"/>
    <lineage>
        <taxon>Bacteria</taxon>
        <taxon>Candidatus Gottesmaniibacteriota</taxon>
    </lineage>
</organism>
<evidence type="ECO:0000256" key="3">
    <source>
        <dbReference type="ARBA" id="ARBA00023274"/>
    </source>
</evidence>
<dbReference type="Gene3D" id="4.10.950.10">
    <property type="entry name" value="Ribosomal protein L2, domain 3"/>
    <property type="match status" value="1"/>
</dbReference>
<dbReference type="Pfam" id="PF03947">
    <property type="entry name" value="Ribosomal_L2_C"/>
    <property type="match status" value="1"/>
</dbReference>